<dbReference type="Proteomes" id="UP000515158">
    <property type="component" value="Unplaced"/>
</dbReference>
<reference evidence="2" key="1">
    <citation type="submission" date="2025-08" db="UniProtKB">
        <authorList>
            <consortium name="RefSeq"/>
        </authorList>
    </citation>
    <scope>IDENTIFICATION</scope>
    <source>
        <tissue evidence="2">Total insect</tissue>
    </source>
</reference>
<gene>
    <name evidence="2" type="primary">LOC117648142</name>
</gene>
<evidence type="ECO:0000313" key="2">
    <source>
        <dbReference type="RefSeq" id="XP_034246281.1"/>
    </source>
</evidence>
<sequence length="208" mass="24570">MDHQEFHFGPIIKEEPPVELIFDDDNTMKSVKQLNLDESPVPCPEHYTKGLSTNVKIEEMNMRDFKVEEDFDTKFFFNHVEKEAQQLSQLAKGIQRRNRKIIHYRKLFQIARDYAALYTDEVRHPCPFPRFRGSTIIQCPACMIPRNHCSRSEFLDLLHHVQKRHPTSSSLLFGEISKTYGPLIESMKRKISSRSRKKYPIRLRAEVH</sequence>
<proteinExistence type="predicted"/>
<dbReference type="OrthoDB" id="10443789at2759"/>
<dbReference type="GeneID" id="117648142"/>
<accession>A0A6P8Z7Y8</accession>
<organism evidence="2">
    <name type="scientific">Thrips palmi</name>
    <name type="common">Melon thrips</name>
    <dbReference type="NCBI Taxonomy" id="161013"/>
    <lineage>
        <taxon>Eukaryota</taxon>
        <taxon>Metazoa</taxon>
        <taxon>Ecdysozoa</taxon>
        <taxon>Arthropoda</taxon>
        <taxon>Hexapoda</taxon>
        <taxon>Insecta</taxon>
        <taxon>Pterygota</taxon>
        <taxon>Neoptera</taxon>
        <taxon>Paraneoptera</taxon>
        <taxon>Thysanoptera</taxon>
        <taxon>Terebrantia</taxon>
        <taxon>Thripoidea</taxon>
        <taxon>Thripidae</taxon>
        <taxon>Thrips</taxon>
    </lineage>
</organism>
<protein>
    <submittedName>
        <fullName evidence="2">Uncharacterized protein LOC117648142</fullName>
    </submittedName>
</protein>
<keyword evidence="1" id="KW-1185">Reference proteome</keyword>
<dbReference type="KEGG" id="tpal:117648142"/>
<dbReference type="InParanoid" id="A0A6P8Z7Y8"/>
<evidence type="ECO:0000313" key="1">
    <source>
        <dbReference type="Proteomes" id="UP000515158"/>
    </source>
</evidence>
<dbReference type="RefSeq" id="XP_034246281.1">
    <property type="nucleotide sequence ID" value="XM_034390390.1"/>
</dbReference>
<dbReference type="AlphaFoldDB" id="A0A6P8Z7Y8"/>
<name>A0A6P8Z7Y8_THRPL</name>